<feature type="domain" description="Cadherin" evidence="19">
    <location>
        <begin position="564"/>
        <end position="641"/>
    </location>
</feature>
<keyword evidence="10 13" id="KW-1015">Disulfide bond</keyword>
<comment type="caution">
    <text evidence="13">Lacks conserved residue(s) required for the propagation of feature annotation.</text>
</comment>
<dbReference type="InterPro" id="IPR001791">
    <property type="entry name" value="Laminin_G"/>
</dbReference>
<dbReference type="InterPro" id="IPR020894">
    <property type="entry name" value="Cadherin_CS"/>
</dbReference>
<dbReference type="SMART" id="SM00179">
    <property type="entry name" value="EGF_CA"/>
    <property type="match status" value="4"/>
</dbReference>
<proteinExistence type="predicted"/>
<dbReference type="InterPro" id="IPR000742">
    <property type="entry name" value="EGF"/>
</dbReference>
<evidence type="ECO:0000259" key="18">
    <source>
        <dbReference type="PROSITE" id="PS50026"/>
    </source>
</evidence>
<feature type="region of interest" description="Disordered" evidence="15">
    <location>
        <begin position="1820"/>
        <end position="1875"/>
    </location>
</feature>
<dbReference type="SMART" id="SM00112">
    <property type="entry name" value="CA"/>
    <property type="match status" value="6"/>
</dbReference>
<dbReference type="PROSITE" id="PS50026">
    <property type="entry name" value="EGF_3"/>
    <property type="match status" value="4"/>
</dbReference>
<feature type="domain" description="Laminin G" evidence="17">
    <location>
        <begin position="1185"/>
        <end position="1393"/>
    </location>
</feature>
<dbReference type="Proteomes" id="UP000887574">
    <property type="component" value="Unplaced"/>
</dbReference>
<feature type="disulfide bond" evidence="13">
    <location>
        <begin position="1464"/>
        <end position="1473"/>
    </location>
</feature>
<dbReference type="GO" id="GO:0007411">
    <property type="term" value="P:axon guidance"/>
    <property type="evidence" value="ECO:0007669"/>
    <property type="project" value="UniProtKB-ARBA"/>
</dbReference>
<dbReference type="PRINTS" id="PR00205">
    <property type="entry name" value="CADHERIN"/>
</dbReference>
<dbReference type="PROSITE" id="PS00022">
    <property type="entry name" value="EGF_1"/>
    <property type="match status" value="4"/>
</dbReference>
<dbReference type="CDD" id="cd11304">
    <property type="entry name" value="Cadherin_repeat"/>
    <property type="match status" value="7"/>
</dbReference>
<dbReference type="PROSITE" id="PS00232">
    <property type="entry name" value="CADHERIN_1"/>
    <property type="match status" value="3"/>
</dbReference>
<evidence type="ECO:0000256" key="2">
    <source>
        <dbReference type="ARBA" id="ARBA00022536"/>
    </source>
</evidence>
<protein>
    <submittedName>
        <fullName evidence="21">Uncharacterized protein</fullName>
    </submittedName>
</protein>
<evidence type="ECO:0000313" key="20">
    <source>
        <dbReference type="Proteomes" id="UP000887574"/>
    </source>
</evidence>
<keyword evidence="4" id="KW-0732">Signal</keyword>
<feature type="domain" description="EGF-like" evidence="18">
    <location>
        <begin position="1438"/>
        <end position="1474"/>
    </location>
</feature>
<feature type="domain" description="EGF-like" evidence="18">
    <location>
        <begin position="1133"/>
        <end position="1172"/>
    </location>
</feature>
<feature type="region of interest" description="Disordered" evidence="15">
    <location>
        <begin position="1714"/>
        <end position="1741"/>
    </location>
</feature>
<keyword evidence="11" id="KW-0325">Glycoprotein</keyword>
<evidence type="ECO:0000256" key="7">
    <source>
        <dbReference type="ARBA" id="ARBA00022889"/>
    </source>
</evidence>
<keyword evidence="5" id="KW-0677">Repeat</keyword>
<name>A0A915DB84_9BILA</name>
<feature type="domain" description="Cadherin" evidence="19">
    <location>
        <begin position="751"/>
        <end position="844"/>
    </location>
</feature>
<dbReference type="SMART" id="SM00282">
    <property type="entry name" value="LamG"/>
    <property type="match status" value="1"/>
</dbReference>
<evidence type="ECO:0000256" key="1">
    <source>
        <dbReference type="ARBA" id="ARBA00004370"/>
    </source>
</evidence>
<dbReference type="Pfam" id="PF02210">
    <property type="entry name" value="Laminin_G_2"/>
    <property type="match status" value="1"/>
</dbReference>
<dbReference type="Gene3D" id="2.10.25.10">
    <property type="entry name" value="Laminin"/>
    <property type="match status" value="5"/>
</dbReference>
<dbReference type="CDD" id="cd00054">
    <property type="entry name" value="EGF_CA"/>
    <property type="match status" value="4"/>
</dbReference>
<feature type="region of interest" description="Disordered" evidence="15">
    <location>
        <begin position="1648"/>
        <end position="1688"/>
    </location>
</feature>
<feature type="compositionally biased region" description="Polar residues" evidence="15">
    <location>
        <begin position="1576"/>
        <end position="1591"/>
    </location>
</feature>
<sequence>MANEEGLFTIWLQATDSTNKSAFARLEVAVLDENDNQPVWIAPIDGYSMHLDMATAQEGEPIAMVLAVDADIDDRLEYSLLSDDKTNEPSKCDWQVVGHLHANELTQNSRDVIYTIASSNLDNLPFSLHKSSGQLTVSGALDYEQKSRFHFVAQIAETEQRLHSFAVVTVSVVDVSDNPPVFLTIYPHGLSIREDTPAGTTVAVFLAKADKHSSQSRTVYSMQQLQPPTTDPVFTLDGEYGWLMVGAGGLDSELHSNYTIAITASDEAGLKTTEQLIIQLVDLNDSPPMFGLSEYVVEINLEAVRLNSSILALDITDPDKNPSPPQTLQLFIVHGDAGEKGGVHLLTVVASDGLHSSQAKVKVIIKSPTAGQQLEAKEDQGNRLNYLMDAAKLPFEIHNNTLLTLGEGFHHQMNYTLRIRSRIESDQGKWQSSCLQTLHIAIQNANRNAPTFEKKNFTTTIKENLNVSATHGYFVLKLDAEDEDLGEFGRLTYTISSKEAANKIFEHFSLDEVSGVLTLKKSLDREQQQVYEIPVKVADGGGLSDTAIITIRVEDVNDNAPIFRQPVYRLKVLENEQIGYVLLKVQAEDTDADTQVTYELAEDVPDSISQLVHLAADGTLKLAQTLDFEKLKKPSFQKTLYEASVKENSPVGTQIIQVVAIDSDSEHFGKVSYTLSQDSNGHSEYFSITDDGRLLLTKAVDYELIKVLHVNVAASDGGSPPLVDETLVKINVEDENDNAPVFGVCNLTAVVQEGVLPGQSLLTVSLTDSDSSPNGLPFRLELSGEGATSFAFDPLLNLITTQQIAYRQQNEYSLKVTAFDAGGMSSSCPLKVFVKQQSRYPPEVTPLLVTLNTLMGEFLGGPIGKVWAVDKDEADMLRYGIVDSNGAVSNPTSKFSIDAATGELSALPDLLPGLHRFNVSVTDGKYIVYGAVNVDVSNIDEDALDHSVSVRLKQLGVHRFVQHHMTRFHELLAKAVGVPTTSVRILSIQNIETGKEAKKLKQHILKDSKNRRLRHSSATNSSNEAHSDLDVLFTVLRGESRGYHRPTFVKQRIESSINEISEETGLEILSLTSEVCRRDSCVQKGECRDRLWLDNVHMEVVNTPSATLVCPRHVRTFECICRQGYSGRYCDVPVNQCSKELCMKTEMCIPSEELESGFVCVCPPGFGGERCAVPTCDEPSTCSQKQELSVLGNGFFQLFISNSMESRLELGVHFKTVSHNGVLMHGHGLIDFHTLQIREGCVEYRWNCGSGEAIVRLAHVRVDDGLWHHLKVSRRGRQTRIVVDESHKAEASSPPGSDVLNLFRQASLLTFGAKVSSPYEDNRLSLTNNSSIPTLEWLYSPSRQHQQHREMASELELRVEQGIIGCFGRISVDGFDLSKTEQGLRLHNVAIGCDTSSMGPCLNVPCKNGGQCLPNKTIENTYTCKCGTRYTGPNCQIDVNACASQPCPNGIACHNLYNDFHCSCPSGFTGKTCQMRGEWDVCLTSPCGPYGICVRNTDSSSSFTCNCSQGFHGNYCSERMPNIEPDTGLLTLHSFEFYLLVAVVLLAVLLSSLAIYVCRAQHKGGRRTKVGGGSKANPSSRSGHCRQTSTTLTSKFSKNSQMYQNLNSTARLPTVEVRPMQSHRIIQRNGCNSPSIKSFQSNEACVESKKGSSNASVHRVSKRNNCRKQSETASNQNLNNQSNRQYGSAAEDLQKLNGGSNDEMLRLFGRRLPENGQHSRHTSREHFFNDSPPTCSSSSHPLGDSIQCLPTTTQETADYNSQGVFKIENACVAAALSIRHEKQRIDHMTRNVLADFGAENNSDYLTMKPIHRAKPFRNVEMDGLGESGSSAPPPPMHRRQQQQERPLSTKVYDNPNEDDDTLSNITSQALDDNVT</sequence>
<evidence type="ECO:0000256" key="15">
    <source>
        <dbReference type="SAM" id="MobiDB-lite"/>
    </source>
</evidence>
<keyword evidence="20" id="KW-1185">Reference proteome</keyword>
<dbReference type="GO" id="GO:0005509">
    <property type="term" value="F:calcium ion binding"/>
    <property type="evidence" value="ECO:0007669"/>
    <property type="project" value="UniProtKB-UniRule"/>
</dbReference>
<dbReference type="InterPro" id="IPR001881">
    <property type="entry name" value="EGF-like_Ca-bd_dom"/>
</dbReference>
<comment type="subcellular location">
    <subcellularLocation>
        <location evidence="1">Membrane</location>
    </subcellularLocation>
</comment>
<dbReference type="PANTHER" id="PTHR24026:SF136">
    <property type="entry name" value="PROTOCADHERIN-23"/>
    <property type="match status" value="1"/>
</dbReference>
<dbReference type="InterPro" id="IPR015919">
    <property type="entry name" value="Cadherin-like_sf"/>
</dbReference>
<keyword evidence="9 16" id="KW-0472">Membrane</keyword>
<evidence type="ECO:0000256" key="8">
    <source>
        <dbReference type="ARBA" id="ARBA00022989"/>
    </source>
</evidence>
<evidence type="ECO:0000256" key="6">
    <source>
        <dbReference type="ARBA" id="ARBA00022837"/>
    </source>
</evidence>
<evidence type="ECO:0000256" key="3">
    <source>
        <dbReference type="ARBA" id="ARBA00022692"/>
    </source>
</evidence>
<dbReference type="InterPro" id="IPR013320">
    <property type="entry name" value="ConA-like_dom_sf"/>
</dbReference>
<evidence type="ECO:0000259" key="19">
    <source>
        <dbReference type="PROSITE" id="PS50268"/>
    </source>
</evidence>
<feature type="disulfide bond" evidence="14">
    <location>
        <begin position="1366"/>
        <end position="1393"/>
    </location>
</feature>
<evidence type="ECO:0000256" key="12">
    <source>
        <dbReference type="PROSITE-ProRule" id="PRU00043"/>
    </source>
</evidence>
<keyword evidence="7" id="KW-0130">Cell adhesion</keyword>
<reference evidence="21" key="1">
    <citation type="submission" date="2022-11" db="UniProtKB">
        <authorList>
            <consortium name="WormBaseParasite"/>
        </authorList>
    </citation>
    <scope>IDENTIFICATION</scope>
</reference>
<feature type="region of interest" description="Disordered" evidence="15">
    <location>
        <begin position="1565"/>
        <end position="1591"/>
    </location>
</feature>
<feature type="disulfide bond" evidence="13">
    <location>
        <begin position="1162"/>
        <end position="1171"/>
    </location>
</feature>
<evidence type="ECO:0000256" key="9">
    <source>
        <dbReference type="ARBA" id="ARBA00023136"/>
    </source>
</evidence>
<feature type="compositionally biased region" description="Polar residues" evidence="15">
    <location>
        <begin position="1862"/>
        <end position="1875"/>
    </location>
</feature>
<dbReference type="Pfam" id="PF00028">
    <property type="entry name" value="Cadherin"/>
    <property type="match status" value="4"/>
</dbReference>
<feature type="compositionally biased region" description="Polar residues" evidence="15">
    <location>
        <begin position="1731"/>
        <end position="1740"/>
    </location>
</feature>
<feature type="transmembrane region" description="Helical" evidence="16">
    <location>
        <begin position="1537"/>
        <end position="1558"/>
    </location>
</feature>
<feature type="domain" description="EGF-like" evidence="18">
    <location>
        <begin position="1478"/>
        <end position="1517"/>
    </location>
</feature>
<evidence type="ECO:0000256" key="13">
    <source>
        <dbReference type="PROSITE-ProRule" id="PRU00076"/>
    </source>
</evidence>
<dbReference type="GO" id="GO:0005886">
    <property type="term" value="C:plasma membrane"/>
    <property type="evidence" value="ECO:0007669"/>
    <property type="project" value="UniProtKB-SubCell"/>
</dbReference>
<keyword evidence="3 16" id="KW-0812">Transmembrane</keyword>
<dbReference type="FunFam" id="2.10.25.10:FF:000321">
    <property type="entry name" value="Protein delta homolog 1"/>
    <property type="match status" value="1"/>
</dbReference>
<dbReference type="Pfam" id="PF00008">
    <property type="entry name" value="EGF"/>
    <property type="match status" value="1"/>
</dbReference>
<dbReference type="InterPro" id="IPR002126">
    <property type="entry name" value="Cadherin-like_dom"/>
</dbReference>
<feature type="disulfide bond" evidence="13">
    <location>
        <begin position="1426"/>
        <end position="1435"/>
    </location>
</feature>
<evidence type="ECO:0000256" key="4">
    <source>
        <dbReference type="ARBA" id="ARBA00022729"/>
    </source>
</evidence>
<dbReference type="Gene3D" id="2.60.40.60">
    <property type="entry name" value="Cadherins"/>
    <property type="match status" value="7"/>
</dbReference>
<evidence type="ECO:0000256" key="11">
    <source>
        <dbReference type="ARBA" id="ARBA00023180"/>
    </source>
</evidence>
<dbReference type="SUPFAM" id="SSF49899">
    <property type="entry name" value="Concanavalin A-like lectins/glucanases"/>
    <property type="match status" value="1"/>
</dbReference>
<dbReference type="PROSITE" id="PS50268">
    <property type="entry name" value="CADHERIN_2"/>
    <property type="match status" value="6"/>
</dbReference>
<evidence type="ECO:0000259" key="17">
    <source>
        <dbReference type="PROSITE" id="PS50025"/>
    </source>
</evidence>
<evidence type="ECO:0000256" key="10">
    <source>
        <dbReference type="ARBA" id="ARBA00023157"/>
    </source>
</evidence>
<dbReference type="PANTHER" id="PTHR24026">
    <property type="entry name" value="FAT ATYPICAL CADHERIN-RELATED"/>
    <property type="match status" value="1"/>
</dbReference>
<feature type="domain" description="EGF-like" evidence="18">
    <location>
        <begin position="1397"/>
        <end position="1436"/>
    </location>
</feature>
<feature type="domain" description="Cadherin" evidence="19">
    <location>
        <begin position="59"/>
        <end position="182"/>
    </location>
</feature>
<dbReference type="FunFam" id="2.60.40.60:FF:000020">
    <property type="entry name" value="Dachsous cadherin-related 1b"/>
    <property type="match status" value="2"/>
</dbReference>
<dbReference type="PROSITE" id="PS01186">
    <property type="entry name" value="EGF_2"/>
    <property type="match status" value="4"/>
</dbReference>
<accession>A0A915DB84</accession>
<dbReference type="SUPFAM" id="SSF49313">
    <property type="entry name" value="Cadherin-like"/>
    <property type="match status" value="8"/>
</dbReference>
<dbReference type="PROSITE" id="PS50025">
    <property type="entry name" value="LAM_G_DOMAIN"/>
    <property type="match status" value="1"/>
</dbReference>
<evidence type="ECO:0000256" key="16">
    <source>
        <dbReference type="SAM" id="Phobius"/>
    </source>
</evidence>
<keyword evidence="8 16" id="KW-1133">Transmembrane helix</keyword>
<keyword evidence="2 13" id="KW-0245">EGF-like domain</keyword>
<evidence type="ECO:0000256" key="14">
    <source>
        <dbReference type="PROSITE-ProRule" id="PRU00122"/>
    </source>
</evidence>
<dbReference type="SUPFAM" id="SSF57196">
    <property type="entry name" value="EGF/Laminin"/>
    <property type="match status" value="3"/>
</dbReference>
<feature type="compositionally biased region" description="Low complexity" evidence="15">
    <location>
        <begin position="1674"/>
        <end position="1683"/>
    </location>
</feature>
<evidence type="ECO:0000256" key="5">
    <source>
        <dbReference type="ARBA" id="ARBA00022737"/>
    </source>
</evidence>
<feature type="disulfide bond" evidence="13">
    <location>
        <begin position="1507"/>
        <end position="1516"/>
    </location>
</feature>
<organism evidence="20 21">
    <name type="scientific">Ditylenchus dipsaci</name>
    <dbReference type="NCBI Taxonomy" id="166011"/>
    <lineage>
        <taxon>Eukaryota</taxon>
        <taxon>Metazoa</taxon>
        <taxon>Ecdysozoa</taxon>
        <taxon>Nematoda</taxon>
        <taxon>Chromadorea</taxon>
        <taxon>Rhabditida</taxon>
        <taxon>Tylenchina</taxon>
        <taxon>Tylenchomorpha</taxon>
        <taxon>Sphaerularioidea</taxon>
        <taxon>Anguinidae</taxon>
        <taxon>Anguininae</taxon>
        <taxon>Ditylenchus</taxon>
    </lineage>
</organism>
<feature type="domain" description="Cadherin" evidence="19">
    <location>
        <begin position="184"/>
        <end position="290"/>
    </location>
</feature>
<dbReference type="InterPro" id="IPR000152">
    <property type="entry name" value="EGF-type_Asp/Asn_hydroxyl_site"/>
</dbReference>
<keyword evidence="6 12" id="KW-0106">Calcium</keyword>
<dbReference type="Gene3D" id="2.60.120.200">
    <property type="match status" value="1"/>
</dbReference>
<feature type="domain" description="Cadherin" evidence="19">
    <location>
        <begin position="637"/>
        <end position="742"/>
    </location>
</feature>
<dbReference type="CDD" id="cd00110">
    <property type="entry name" value="LamG"/>
    <property type="match status" value="1"/>
</dbReference>
<dbReference type="PROSITE" id="PS00010">
    <property type="entry name" value="ASX_HYDROXYL"/>
    <property type="match status" value="1"/>
</dbReference>
<dbReference type="GO" id="GO:0007156">
    <property type="term" value="P:homophilic cell adhesion via plasma membrane adhesion molecules"/>
    <property type="evidence" value="ECO:0007669"/>
    <property type="project" value="InterPro"/>
</dbReference>
<dbReference type="WBParaSite" id="jg17407.1">
    <property type="protein sequence ID" value="jg17407.1"/>
    <property type="gene ID" value="jg17407"/>
</dbReference>
<dbReference type="SMART" id="SM00181">
    <property type="entry name" value="EGF"/>
    <property type="match status" value="5"/>
</dbReference>
<feature type="domain" description="Cadherin" evidence="19">
    <location>
        <begin position="453"/>
        <end position="563"/>
    </location>
</feature>
<evidence type="ECO:0000313" key="21">
    <source>
        <dbReference type="WBParaSite" id="jg17407.1"/>
    </source>
</evidence>